<keyword evidence="2" id="KW-1185">Reference proteome</keyword>
<evidence type="ECO:0000313" key="2">
    <source>
        <dbReference type="Proteomes" id="UP000054270"/>
    </source>
</evidence>
<reference evidence="2" key="1">
    <citation type="submission" date="2014-04" db="EMBL/GenBank/DDBJ databases">
        <title>Evolutionary Origins and Diversification of the Mycorrhizal Mutualists.</title>
        <authorList>
            <consortium name="DOE Joint Genome Institute"/>
            <consortium name="Mycorrhizal Genomics Consortium"/>
            <person name="Kohler A."/>
            <person name="Kuo A."/>
            <person name="Nagy L.G."/>
            <person name="Floudas D."/>
            <person name="Copeland A."/>
            <person name="Barry K.W."/>
            <person name="Cichocki N."/>
            <person name="Veneault-Fourrey C."/>
            <person name="LaButti K."/>
            <person name="Lindquist E.A."/>
            <person name="Lipzen A."/>
            <person name="Lundell T."/>
            <person name="Morin E."/>
            <person name="Murat C."/>
            <person name="Riley R."/>
            <person name="Ohm R."/>
            <person name="Sun H."/>
            <person name="Tunlid A."/>
            <person name="Henrissat B."/>
            <person name="Grigoriev I.V."/>
            <person name="Hibbett D.S."/>
            <person name="Martin F."/>
        </authorList>
    </citation>
    <scope>NUCLEOTIDE SEQUENCE [LARGE SCALE GENOMIC DNA]</scope>
    <source>
        <strain evidence="2">FD-334 SS-4</strain>
    </source>
</reference>
<dbReference type="AlphaFoldDB" id="A0A0D2LYM2"/>
<gene>
    <name evidence="1" type="ORF">HYPSUDRAFT_80262</name>
</gene>
<sequence>MLSFPQLITTAARSQLSQPTPPTCYFQTKQCCVAFCCMRRERGLAALQDDNLFPKYAIVAWNV</sequence>
<organism evidence="1 2">
    <name type="scientific">Hypholoma sublateritium (strain FD-334 SS-4)</name>
    <dbReference type="NCBI Taxonomy" id="945553"/>
    <lineage>
        <taxon>Eukaryota</taxon>
        <taxon>Fungi</taxon>
        <taxon>Dikarya</taxon>
        <taxon>Basidiomycota</taxon>
        <taxon>Agaricomycotina</taxon>
        <taxon>Agaricomycetes</taxon>
        <taxon>Agaricomycetidae</taxon>
        <taxon>Agaricales</taxon>
        <taxon>Agaricineae</taxon>
        <taxon>Strophariaceae</taxon>
        <taxon>Hypholoma</taxon>
    </lineage>
</organism>
<proteinExistence type="predicted"/>
<name>A0A0D2LYM2_HYPSF</name>
<evidence type="ECO:0000313" key="1">
    <source>
        <dbReference type="EMBL" id="KJA15978.1"/>
    </source>
</evidence>
<accession>A0A0D2LYM2</accession>
<protein>
    <submittedName>
        <fullName evidence="1">Uncharacterized protein</fullName>
    </submittedName>
</protein>
<dbReference type="Proteomes" id="UP000054270">
    <property type="component" value="Unassembled WGS sequence"/>
</dbReference>
<dbReference type="EMBL" id="KN817630">
    <property type="protein sequence ID" value="KJA15978.1"/>
    <property type="molecule type" value="Genomic_DNA"/>
</dbReference>